<evidence type="ECO:0000313" key="1">
    <source>
        <dbReference type="EMBL" id="NYI92856.1"/>
    </source>
</evidence>
<organism evidence="1 2">
    <name type="scientific">Amycolatopsis endophytica</name>
    <dbReference type="NCBI Taxonomy" id="860233"/>
    <lineage>
        <taxon>Bacteria</taxon>
        <taxon>Bacillati</taxon>
        <taxon>Actinomycetota</taxon>
        <taxon>Actinomycetes</taxon>
        <taxon>Pseudonocardiales</taxon>
        <taxon>Pseudonocardiaceae</taxon>
        <taxon>Amycolatopsis</taxon>
    </lineage>
</organism>
<reference evidence="1 2" key="1">
    <citation type="submission" date="2020-07" db="EMBL/GenBank/DDBJ databases">
        <title>Sequencing the genomes of 1000 actinobacteria strains.</title>
        <authorList>
            <person name="Klenk H.-P."/>
        </authorList>
    </citation>
    <scope>NUCLEOTIDE SEQUENCE [LARGE SCALE GENOMIC DNA]</scope>
    <source>
        <strain evidence="1 2">DSM 104006</strain>
    </source>
</reference>
<dbReference type="Proteomes" id="UP000549616">
    <property type="component" value="Unassembled WGS sequence"/>
</dbReference>
<proteinExistence type="predicted"/>
<keyword evidence="2" id="KW-1185">Reference proteome</keyword>
<accession>A0A853BEH6</accession>
<dbReference type="AlphaFoldDB" id="A0A853BEH6"/>
<gene>
    <name evidence="1" type="ORF">HNR02_006231</name>
</gene>
<dbReference type="EMBL" id="JACCFK010000002">
    <property type="protein sequence ID" value="NYI92856.1"/>
    <property type="molecule type" value="Genomic_DNA"/>
</dbReference>
<sequence>MYATNTSGERARLSDSLDFYEQAWWSLVPSELTTIAGSSAI</sequence>
<name>A0A853BEH6_9PSEU</name>
<evidence type="ECO:0000313" key="2">
    <source>
        <dbReference type="Proteomes" id="UP000549616"/>
    </source>
</evidence>
<comment type="caution">
    <text evidence="1">The sequence shown here is derived from an EMBL/GenBank/DDBJ whole genome shotgun (WGS) entry which is preliminary data.</text>
</comment>
<protein>
    <submittedName>
        <fullName evidence="1">Uncharacterized protein</fullName>
    </submittedName>
</protein>